<comment type="subcellular location">
    <subcellularLocation>
        <location evidence="1">Nucleus</location>
    </subcellularLocation>
</comment>
<evidence type="ECO:0000256" key="2">
    <source>
        <dbReference type="ARBA" id="ARBA00023242"/>
    </source>
</evidence>
<dbReference type="SUPFAM" id="SSF47459">
    <property type="entry name" value="HLH, helix-loop-helix DNA-binding domain"/>
    <property type="match status" value="1"/>
</dbReference>
<sequence length="395" mass="43179">MSLQAGSSTACPPEDYQQSSHHNHHHQQNNHQTSVYAFSENELETVLNMFQAPTGQPEVERGYGFLHDHAQQLPGPAYYQPSYLRSSPYGSPEVASVNAPNQHGHGQHATAYYPSAPSAYIQQHNPAPSYANASAAKKKAGGAKAKAVSRGGGIPQGGIPNQFLPAKKKSSAKGGAGKNGQVSHSVAEKQRRDRINLLIDELRELVPIDVENEGNESYAEAPGKRPKHVVLRDAIKFVKMTLQQQQQQSAVQVKTKESQESRAVARQSRSLSEDSASQDSETFDTCDLQKGKLEISVTETEESTDVYAVNVSGKDRNGLLHDITRALRSMDLEIKTAVISTETCGAVSDTFEVNKAFCSLSVKEIEDQLGETLRCEIKRTKTTLDEGEKRKRPGL</sequence>
<dbReference type="OrthoDB" id="515240at2759"/>
<keyword evidence="2" id="KW-0539">Nucleus</keyword>
<protein>
    <recommendedName>
        <fullName evidence="9">BHLH domain-containing protein</fullName>
    </recommendedName>
</protein>
<evidence type="ECO:0000259" key="4">
    <source>
        <dbReference type="PROSITE" id="PS50888"/>
    </source>
</evidence>
<dbReference type="InterPro" id="IPR051358">
    <property type="entry name" value="TF_AMS/ICE1/BHLH6-like"/>
</dbReference>
<dbReference type="SUPFAM" id="SSF55021">
    <property type="entry name" value="ACT-like"/>
    <property type="match status" value="1"/>
</dbReference>
<feature type="compositionally biased region" description="Polar residues" evidence="3">
    <location>
        <begin position="267"/>
        <end position="280"/>
    </location>
</feature>
<evidence type="ECO:0000313" key="8">
    <source>
        <dbReference type="Proteomes" id="UP000316726"/>
    </source>
</evidence>
<reference evidence="6" key="2">
    <citation type="submission" date="2021-01" db="EMBL/GenBank/DDBJ databases">
        <authorList>
            <person name="Corre E."/>
            <person name="Pelletier E."/>
            <person name="Niang G."/>
            <person name="Scheremetjew M."/>
            <person name="Finn R."/>
            <person name="Kale V."/>
            <person name="Holt S."/>
            <person name="Cochrane G."/>
            <person name="Meng A."/>
            <person name="Brown T."/>
            <person name="Cohen L."/>
        </authorList>
    </citation>
    <scope>NUCLEOTIDE SEQUENCE</scope>
    <source>
        <strain evidence="6">CCMP1205</strain>
    </source>
</reference>
<dbReference type="SMART" id="SM00353">
    <property type="entry name" value="HLH"/>
    <property type="match status" value="1"/>
</dbReference>
<evidence type="ECO:0000256" key="3">
    <source>
        <dbReference type="SAM" id="MobiDB-lite"/>
    </source>
</evidence>
<dbReference type="GO" id="GO:0046983">
    <property type="term" value="F:protein dimerization activity"/>
    <property type="evidence" value="ECO:0007669"/>
    <property type="project" value="InterPro"/>
</dbReference>
<keyword evidence="8" id="KW-1185">Reference proteome</keyword>
<name>A0A5B8MV51_9CHLO</name>
<dbReference type="EMBL" id="CP031046">
    <property type="protein sequence ID" value="QDZ24453.1"/>
    <property type="molecule type" value="Genomic_DNA"/>
</dbReference>
<dbReference type="InterPro" id="IPR011598">
    <property type="entry name" value="bHLH_dom"/>
</dbReference>
<feature type="domain" description="BHLH" evidence="4">
    <location>
        <begin position="179"/>
        <end position="241"/>
    </location>
</feature>
<dbReference type="PANTHER" id="PTHR31945:SF11">
    <property type="entry name" value="TRANSCRIPTION FACTOR ABORTED MICROSPORES"/>
    <property type="match status" value="1"/>
</dbReference>
<dbReference type="Proteomes" id="UP000316726">
    <property type="component" value="Chromosome 13"/>
</dbReference>
<organism evidence="7 8">
    <name type="scientific">Chloropicon primus</name>
    <dbReference type="NCBI Taxonomy" id="1764295"/>
    <lineage>
        <taxon>Eukaryota</taxon>
        <taxon>Viridiplantae</taxon>
        <taxon>Chlorophyta</taxon>
        <taxon>Chloropicophyceae</taxon>
        <taxon>Chloropicales</taxon>
        <taxon>Chloropicaceae</taxon>
        <taxon>Chloropicon</taxon>
    </lineage>
</organism>
<dbReference type="GO" id="GO:0043565">
    <property type="term" value="F:sequence-specific DNA binding"/>
    <property type="evidence" value="ECO:0007669"/>
    <property type="project" value="TreeGrafter"/>
</dbReference>
<feature type="region of interest" description="Disordered" evidence="3">
    <location>
        <begin position="1"/>
        <end position="31"/>
    </location>
</feature>
<proteinExistence type="predicted"/>
<evidence type="ECO:0008006" key="9">
    <source>
        <dbReference type="Google" id="ProtNLM"/>
    </source>
</evidence>
<dbReference type="InterPro" id="IPR002912">
    <property type="entry name" value="ACT_dom"/>
</dbReference>
<evidence type="ECO:0000256" key="1">
    <source>
        <dbReference type="ARBA" id="ARBA00004123"/>
    </source>
</evidence>
<evidence type="ECO:0000313" key="6">
    <source>
        <dbReference type="EMBL" id="CAD9720076.1"/>
    </source>
</evidence>
<dbReference type="GO" id="GO:0005634">
    <property type="term" value="C:nucleus"/>
    <property type="evidence" value="ECO:0007669"/>
    <property type="project" value="UniProtKB-SubCell"/>
</dbReference>
<dbReference type="PROSITE" id="PS51671">
    <property type="entry name" value="ACT"/>
    <property type="match status" value="1"/>
</dbReference>
<dbReference type="PROSITE" id="PS50888">
    <property type="entry name" value="BHLH"/>
    <property type="match status" value="1"/>
</dbReference>
<dbReference type="EMBL" id="HBHL01013593">
    <property type="protein sequence ID" value="CAD9720076.1"/>
    <property type="molecule type" value="Transcribed_RNA"/>
</dbReference>
<dbReference type="Gene3D" id="4.10.280.10">
    <property type="entry name" value="Helix-loop-helix DNA-binding domain"/>
    <property type="match status" value="1"/>
</dbReference>
<feature type="region of interest" description="Disordered" evidence="3">
    <location>
        <begin position="142"/>
        <end position="188"/>
    </location>
</feature>
<feature type="region of interest" description="Disordered" evidence="3">
    <location>
        <begin position="246"/>
        <end position="283"/>
    </location>
</feature>
<dbReference type="CDD" id="cd00083">
    <property type="entry name" value="bHLH_SF"/>
    <property type="match status" value="1"/>
</dbReference>
<evidence type="ECO:0000259" key="5">
    <source>
        <dbReference type="PROSITE" id="PS51671"/>
    </source>
</evidence>
<dbReference type="InterPro" id="IPR036638">
    <property type="entry name" value="HLH_DNA-bd_sf"/>
</dbReference>
<dbReference type="Pfam" id="PF00010">
    <property type="entry name" value="HLH"/>
    <property type="match status" value="1"/>
</dbReference>
<dbReference type="STRING" id="1764295.A0A5B8MV51"/>
<feature type="compositionally biased region" description="Polar residues" evidence="3">
    <location>
        <begin position="1"/>
        <end position="10"/>
    </location>
</feature>
<gene>
    <name evidence="7" type="ORF">A3770_13p69710</name>
    <name evidence="6" type="ORF">CPRI1469_LOCUS8942</name>
</gene>
<evidence type="ECO:0000313" key="7">
    <source>
        <dbReference type="EMBL" id="QDZ24453.1"/>
    </source>
</evidence>
<dbReference type="InterPro" id="IPR045865">
    <property type="entry name" value="ACT-like_dom_sf"/>
</dbReference>
<reference evidence="7 8" key="1">
    <citation type="submission" date="2018-07" db="EMBL/GenBank/DDBJ databases">
        <title>The complete nuclear genome of the prasinophyte Chloropicon primus (CCMP1205).</title>
        <authorList>
            <person name="Pombert J.-F."/>
            <person name="Otis C."/>
            <person name="Turmel M."/>
            <person name="Lemieux C."/>
        </authorList>
    </citation>
    <scope>NUCLEOTIDE SEQUENCE [LARGE SCALE GENOMIC DNA]</scope>
    <source>
        <strain evidence="7 8">CCMP1205</strain>
    </source>
</reference>
<dbReference type="PANTHER" id="PTHR31945">
    <property type="entry name" value="TRANSCRIPTION FACTOR SCREAM2-RELATED"/>
    <property type="match status" value="1"/>
</dbReference>
<dbReference type="GO" id="GO:0003700">
    <property type="term" value="F:DNA-binding transcription factor activity"/>
    <property type="evidence" value="ECO:0007669"/>
    <property type="project" value="TreeGrafter"/>
</dbReference>
<accession>A0A5B8MV51</accession>
<feature type="domain" description="ACT" evidence="5">
    <location>
        <begin position="308"/>
        <end position="387"/>
    </location>
</feature>
<dbReference type="AlphaFoldDB" id="A0A5B8MV51"/>
<feature type="region of interest" description="Disordered" evidence="3">
    <location>
        <begin position="89"/>
        <end position="111"/>
    </location>
</feature>